<feature type="non-terminal residue" evidence="2">
    <location>
        <position position="97"/>
    </location>
</feature>
<dbReference type="InterPro" id="IPR001279">
    <property type="entry name" value="Metallo-B-lactamas"/>
</dbReference>
<dbReference type="EMBL" id="BARS01035225">
    <property type="protein sequence ID" value="GAG16230.1"/>
    <property type="molecule type" value="Genomic_DNA"/>
</dbReference>
<organism evidence="2">
    <name type="scientific">marine sediment metagenome</name>
    <dbReference type="NCBI Taxonomy" id="412755"/>
    <lineage>
        <taxon>unclassified sequences</taxon>
        <taxon>metagenomes</taxon>
        <taxon>ecological metagenomes</taxon>
    </lineage>
</organism>
<gene>
    <name evidence="2" type="ORF">S01H1_54303</name>
</gene>
<evidence type="ECO:0000313" key="2">
    <source>
        <dbReference type="EMBL" id="GAG16230.1"/>
    </source>
</evidence>
<accession>X0VCZ4</accession>
<protein>
    <recommendedName>
        <fullName evidence="1">Metallo-beta-lactamase domain-containing protein</fullName>
    </recommendedName>
</protein>
<comment type="caution">
    <text evidence="2">The sequence shown here is derived from an EMBL/GenBank/DDBJ whole genome shotgun (WGS) entry which is preliminary data.</text>
</comment>
<evidence type="ECO:0000259" key="1">
    <source>
        <dbReference type="Pfam" id="PF00753"/>
    </source>
</evidence>
<sequence>MEIVRNLHWIKGLFSNIYLWIGEDGLTLVDAGQPGDAKRIIKYFDSAGFDVSDINSIVVTHADYDHAGAAAAIQERCGAPVYTGELSARLLVEGKSP</sequence>
<dbReference type="InterPro" id="IPR036866">
    <property type="entry name" value="RibonucZ/Hydroxyglut_hydro"/>
</dbReference>
<name>X0VCZ4_9ZZZZ</name>
<dbReference type="Pfam" id="PF00753">
    <property type="entry name" value="Lactamase_B"/>
    <property type="match status" value="1"/>
</dbReference>
<feature type="domain" description="Metallo-beta-lactamase" evidence="1">
    <location>
        <begin position="12"/>
        <end position="89"/>
    </location>
</feature>
<dbReference type="AlphaFoldDB" id="X0VCZ4"/>
<dbReference type="SUPFAM" id="SSF56281">
    <property type="entry name" value="Metallo-hydrolase/oxidoreductase"/>
    <property type="match status" value="1"/>
</dbReference>
<reference evidence="2" key="1">
    <citation type="journal article" date="2014" name="Front. Microbiol.">
        <title>High frequency of phylogenetically diverse reductive dehalogenase-homologous genes in deep subseafloor sedimentary metagenomes.</title>
        <authorList>
            <person name="Kawai M."/>
            <person name="Futagami T."/>
            <person name="Toyoda A."/>
            <person name="Takaki Y."/>
            <person name="Nishi S."/>
            <person name="Hori S."/>
            <person name="Arai W."/>
            <person name="Tsubouchi T."/>
            <person name="Morono Y."/>
            <person name="Uchiyama I."/>
            <person name="Ito T."/>
            <person name="Fujiyama A."/>
            <person name="Inagaki F."/>
            <person name="Takami H."/>
        </authorList>
    </citation>
    <scope>NUCLEOTIDE SEQUENCE</scope>
    <source>
        <strain evidence="2">Expedition CK06-06</strain>
    </source>
</reference>
<dbReference type="Gene3D" id="3.60.15.10">
    <property type="entry name" value="Ribonuclease Z/Hydroxyacylglutathione hydrolase-like"/>
    <property type="match status" value="1"/>
</dbReference>
<proteinExistence type="predicted"/>